<evidence type="ECO:0000256" key="5">
    <source>
        <dbReference type="ARBA" id="ARBA00023273"/>
    </source>
</evidence>
<dbReference type="PANTHER" id="PTHR47039">
    <property type="entry name" value="INOSITOL POLYPHOSPHATE 5-PHOSPHATASE E"/>
    <property type="match status" value="1"/>
</dbReference>
<evidence type="ECO:0000259" key="7">
    <source>
        <dbReference type="SMART" id="SM00128"/>
    </source>
</evidence>
<accession>A0AAV8Y613</accession>
<keyword evidence="4" id="KW-0443">Lipid metabolism</keyword>
<reference evidence="8" key="1">
    <citation type="journal article" date="2023" name="Insect Mol. Biol.">
        <title>Genome sequencing provides insights into the evolution of gene families encoding plant cell wall-degrading enzymes in longhorned beetles.</title>
        <authorList>
            <person name="Shin N.R."/>
            <person name="Okamura Y."/>
            <person name="Kirsch R."/>
            <person name="Pauchet Y."/>
        </authorList>
    </citation>
    <scope>NUCLEOTIDE SEQUENCE</scope>
    <source>
        <strain evidence="8">AMC_N1</strain>
    </source>
</reference>
<dbReference type="Proteomes" id="UP001162162">
    <property type="component" value="Unassembled WGS sequence"/>
</dbReference>
<dbReference type="InterPro" id="IPR036691">
    <property type="entry name" value="Endo/exonu/phosph_ase_sf"/>
</dbReference>
<keyword evidence="5" id="KW-0966">Cell projection</keyword>
<dbReference type="FunFam" id="3.60.10.10:FF:000039">
    <property type="entry name" value="72 kDa inositol polyphosphate 5-phosphatase"/>
    <property type="match status" value="1"/>
</dbReference>
<comment type="caution">
    <text evidence="8">The sequence shown here is derived from an EMBL/GenBank/DDBJ whole genome shotgun (WGS) entry which is preliminary data.</text>
</comment>
<evidence type="ECO:0000313" key="9">
    <source>
        <dbReference type="Proteomes" id="UP001162162"/>
    </source>
</evidence>
<dbReference type="AlphaFoldDB" id="A0AAV8Y613"/>
<dbReference type="EC" id="3.1.3.36" evidence="2"/>
<name>A0AAV8Y613_9CUCU</name>
<dbReference type="SMART" id="SM00128">
    <property type="entry name" value="IPPc"/>
    <property type="match status" value="1"/>
</dbReference>
<keyword evidence="9" id="KW-1185">Reference proteome</keyword>
<dbReference type="Gene3D" id="3.60.10.10">
    <property type="entry name" value="Endonuclease/exonuclease/phosphatase"/>
    <property type="match status" value="1"/>
</dbReference>
<proteinExistence type="predicted"/>
<dbReference type="Pfam" id="PF22669">
    <property type="entry name" value="Exo_endo_phos2"/>
    <property type="match status" value="1"/>
</dbReference>
<dbReference type="EMBL" id="JAPWTK010000189">
    <property type="protein sequence ID" value="KAJ8946344.1"/>
    <property type="molecule type" value="Genomic_DNA"/>
</dbReference>
<feature type="non-terminal residue" evidence="8">
    <location>
        <position position="519"/>
    </location>
</feature>
<evidence type="ECO:0000256" key="4">
    <source>
        <dbReference type="ARBA" id="ARBA00023098"/>
    </source>
</evidence>
<protein>
    <recommendedName>
        <fullName evidence="2">phosphoinositide 5-phosphatase</fullName>
        <ecNumber evidence="2">3.1.3.36</ecNumber>
    </recommendedName>
    <alternativeName>
        <fullName evidence="6">Phosphatidylinositol 4,5-bisphosphate 5-phosphatase</fullName>
    </alternativeName>
</protein>
<evidence type="ECO:0000256" key="1">
    <source>
        <dbReference type="ARBA" id="ARBA00004138"/>
    </source>
</evidence>
<dbReference type="PANTHER" id="PTHR47039:SF1">
    <property type="entry name" value="INOSITOL POLYPHOSPHATE 5-PHOSPHATASE E"/>
    <property type="match status" value="1"/>
</dbReference>
<organism evidence="8 9">
    <name type="scientific">Aromia moschata</name>
    <dbReference type="NCBI Taxonomy" id="1265417"/>
    <lineage>
        <taxon>Eukaryota</taxon>
        <taxon>Metazoa</taxon>
        <taxon>Ecdysozoa</taxon>
        <taxon>Arthropoda</taxon>
        <taxon>Hexapoda</taxon>
        <taxon>Insecta</taxon>
        <taxon>Pterygota</taxon>
        <taxon>Neoptera</taxon>
        <taxon>Endopterygota</taxon>
        <taxon>Coleoptera</taxon>
        <taxon>Polyphaga</taxon>
        <taxon>Cucujiformia</taxon>
        <taxon>Chrysomeloidea</taxon>
        <taxon>Cerambycidae</taxon>
        <taxon>Cerambycinae</taxon>
        <taxon>Callichromatini</taxon>
        <taxon>Aromia</taxon>
    </lineage>
</organism>
<sequence length="519" mass="58354">MDQKCKLNKKKGFSSFLLPNKIPNKVGVAVTRSQSAKDQNLRYLTSSEANSDKAISKRPLSFDIRHKNMNGKSEITTGKLNRCNSLSDGNVYSESTETMEASDNNLGEKCPSHESVLREAPSMLYLIPTSKARQRNFLQGKIGANSLLGSAELDRVCPNREITIFVATWNMNGHSPPKELNDFVLPIGVEHVPDVLSFGTQESTSERWEWEVSLQETIGPSHLLFHSTSLGTLHLSTFIRRDLIWYVSIPEEASLSVRPGSSFRTKGAVATSFMLFGTSFLFVTAHLTAHQEKVKERVSDVKKIVHSMDLPKVLPCKNKNKDITQNFDYVFWSGDLNFRLSTPRAKVLEWLSKTSFPLPPHLPHGYMHHDQLCSVLADGAAFKGFCEAKITFPPTYKYDPGTQTFDTSSKQRTPAYTDRILYKQRSTRRLSGQLDTPPLQCLVYDSVPSITTSDHKPVWGVFKAHLRPGLDTIPLAAGLFNRDVYLEGLKRRAATLKSAKRSHHRLLYTIMKLTKDFSS</sequence>
<dbReference type="InterPro" id="IPR053321">
    <property type="entry name" value="IPP-5-Phosphatase_Type_IV"/>
</dbReference>
<dbReference type="InterPro" id="IPR000300">
    <property type="entry name" value="IPPc"/>
</dbReference>
<dbReference type="GO" id="GO:0005929">
    <property type="term" value="C:cilium"/>
    <property type="evidence" value="ECO:0007669"/>
    <property type="project" value="UniProtKB-SubCell"/>
</dbReference>
<evidence type="ECO:0000256" key="3">
    <source>
        <dbReference type="ARBA" id="ARBA00022801"/>
    </source>
</evidence>
<evidence type="ECO:0000256" key="6">
    <source>
        <dbReference type="ARBA" id="ARBA00075837"/>
    </source>
</evidence>
<keyword evidence="3" id="KW-0378">Hydrolase</keyword>
<dbReference type="GO" id="GO:0046856">
    <property type="term" value="P:phosphatidylinositol dephosphorylation"/>
    <property type="evidence" value="ECO:0007669"/>
    <property type="project" value="InterPro"/>
</dbReference>
<feature type="domain" description="Inositol polyphosphate-related phosphatase" evidence="7">
    <location>
        <begin position="160"/>
        <end position="470"/>
    </location>
</feature>
<evidence type="ECO:0000313" key="8">
    <source>
        <dbReference type="EMBL" id="KAJ8946344.1"/>
    </source>
</evidence>
<dbReference type="SUPFAM" id="SSF56219">
    <property type="entry name" value="DNase I-like"/>
    <property type="match status" value="1"/>
</dbReference>
<gene>
    <name evidence="8" type="ORF">NQ318_004234</name>
</gene>
<comment type="subcellular location">
    <subcellularLocation>
        <location evidence="1">Cell projection</location>
        <location evidence="1">Cilium</location>
    </subcellularLocation>
</comment>
<dbReference type="GO" id="GO:0004439">
    <property type="term" value="F:phosphatidylinositol-4,5-bisphosphate 5-phosphatase activity"/>
    <property type="evidence" value="ECO:0007669"/>
    <property type="project" value="UniProtKB-EC"/>
</dbReference>
<evidence type="ECO:0000256" key="2">
    <source>
        <dbReference type="ARBA" id="ARBA00013044"/>
    </source>
</evidence>